<feature type="non-terminal residue" evidence="9">
    <location>
        <position position="1"/>
    </location>
</feature>
<keyword evidence="4" id="KW-0206">Cytoskeleton</keyword>
<keyword evidence="2 5" id="KW-0547">Nucleotide-binding</keyword>
<evidence type="ECO:0000256" key="4">
    <source>
        <dbReference type="ARBA" id="ARBA00023212"/>
    </source>
</evidence>
<dbReference type="GO" id="GO:0008017">
    <property type="term" value="F:microtubule binding"/>
    <property type="evidence" value="ECO:0007669"/>
    <property type="project" value="InterPro"/>
</dbReference>
<evidence type="ECO:0000313" key="9">
    <source>
        <dbReference type="EMBL" id="JAR87955.1"/>
    </source>
</evidence>
<feature type="compositionally biased region" description="Polar residues" evidence="7">
    <location>
        <begin position="447"/>
        <end position="459"/>
    </location>
</feature>
<feature type="region of interest" description="Disordered" evidence="7">
    <location>
        <begin position="482"/>
        <end position="592"/>
    </location>
</feature>
<name>A0A147BC86_IXORI</name>
<keyword evidence="5 6" id="KW-0505">Motor protein</keyword>
<dbReference type="EMBL" id="GEGO01007449">
    <property type="protein sequence ID" value="JAR87955.1"/>
    <property type="molecule type" value="Transcribed_RNA"/>
</dbReference>
<feature type="domain" description="Kinesin motor" evidence="8">
    <location>
        <begin position="1"/>
        <end position="263"/>
    </location>
</feature>
<dbReference type="CDD" id="cd00106">
    <property type="entry name" value="KISc"/>
    <property type="match status" value="1"/>
</dbReference>
<feature type="compositionally biased region" description="Polar residues" evidence="7">
    <location>
        <begin position="572"/>
        <end position="592"/>
    </location>
</feature>
<dbReference type="InterPro" id="IPR027417">
    <property type="entry name" value="P-loop_NTPase"/>
</dbReference>
<proteinExistence type="inferred from homology"/>
<reference evidence="9" key="1">
    <citation type="journal article" date="2018" name="PLoS Negl. Trop. Dis.">
        <title>Sialome diversity of ticks revealed by RNAseq of single tick salivary glands.</title>
        <authorList>
            <person name="Perner J."/>
            <person name="Kropackova S."/>
            <person name="Kopacek P."/>
            <person name="Ribeiro J.M."/>
        </authorList>
    </citation>
    <scope>NUCLEOTIDE SEQUENCE</scope>
    <source>
        <strain evidence="9">Siblings of single egg batch collected in Ceske Budejovice</strain>
        <tissue evidence="9">Salivary glands</tissue>
    </source>
</reference>
<comment type="subcellular location">
    <subcellularLocation>
        <location evidence="1">Cytoplasm</location>
        <location evidence="1">Cytoskeleton</location>
    </subcellularLocation>
</comment>
<dbReference type="GO" id="GO:0005875">
    <property type="term" value="C:microtubule associated complex"/>
    <property type="evidence" value="ECO:0007669"/>
    <property type="project" value="TreeGrafter"/>
</dbReference>
<sequence length="592" mass="65086">FASTIMAYGQTGAGKTYTLTGPPDNDEGGGDNQQEPGIMQLAFGYLFAEIQLRKGVEYVVQASYLEVYKEHVLDLLNPSPKTLPVRWSKDKGFYAENLFVVECEDLGDLDGVLQEGRKNRQVRSHEMNEHSSRSHTILSISLASEIQDPDDPNTYIRRQGKLSLVDLAGSEKTKKTKSKGNTLTEANNINKSLLVLGNCISCLADPKKRSGHIPYRDSTLTKLLADSLGGNGMALIVACVSPSASNAPETINTLRYASRAKRVKTKPMVRMDPRELLILSLRREVRLLRMENSYLRQQMMTNGRLQLNGIVPVGGVSPDGDSGIDLMRDGHPPAEEGDPKNERALLHKYMTENESLRVENATMHHMREMLVRDHELVCRENERLLKRLDALERGYAPDSAERSATPQRVTPTIAVDRESLGGSSDARKLSRQATPKRPRGDPKSVKASATSSRSFNTIRESPKLSPTVRKIGKSLNDIVKTTTESTLVPQPNQETDEEAKARRRNSWGSGIPKLKEKLAGRASSNAKVVADKGRAPNTIVAALTPRSIRRTGSNRVAPAPTGNHQKADTKRSSASQTVPGLDTSQDPNKGQS</sequence>
<evidence type="ECO:0000256" key="6">
    <source>
        <dbReference type="RuleBase" id="RU000394"/>
    </source>
</evidence>
<evidence type="ECO:0000256" key="2">
    <source>
        <dbReference type="ARBA" id="ARBA00022741"/>
    </source>
</evidence>
<dbReference type="SUPFAM" id="SSF52540">
    <property type="entry name" value="P-loop containing nucleoside triphosphate hydrolases"/>
    <property type="match status" value="1"/>
</dbReference>
<evidence type="ECO:0000256" key="5">
    <source>
        <dbReference type="PROSITE-ProRule" id="PRU00283"/>
    </source>
</evidence>
<dbReference type="Gene3D" id="3.40.850.10">
    <property type="entry name" value="Kinesin motor domain"/>
    <property type="match status" value="1"/>
</dbReference>
<feature type="compositionally biased region" description="Polar residues" evidence="7">
    <location>
        <begin position="482"/>
        <end position="493"/>
    </location>
</feature>
<dbReference type="GO" id="GO:0051231">
    <property type="term" value="P:spindle elongation"/>
    <property type="evidence" value="ECO:0007669"/>
    <property type="project" value="TreeGrafter"/>
</dbReference>
<evidence type="ECO:0000259" key="8">
    <source>
        <dbReference type="PROSITE" id="PS50067"/>
    </source>
</evidence>
<dbReference type="PANTHER" id="PTHR47969:SF33">
    <property type="entry name" value="KINESIN-LIKE PROTEIN"/>
    <property type="match status" value="1"/>
</dbReference>
<dbReference type="PRINTS" id="PR00380">
    <property type="entry name" value="KINESINHEAVY"/>
</dbReference>
<evidence type="ECO:0000256" key="1">
    <source>
        <dbReference type="ARBA" id="ARBA00004245"/>
    </source>
</evidence>
<keyword evidence="3 5" id="KW-0067">ATP-binding</keyword>
<protein>
    <recommendedName>
        <fullName evidence="6">Kinesin-like protein</fullName>
    </recommendedName>
</protein>
<dbReference type="InterPro" id="IPR019821">
    <property type="entry name" value="Kinesin_motor_CS"/>
</dbReference>
<organism evidence="9">
    <name type="scientific">Ixodes ricinus</name>
    <name type="common">Common tick</name>
    <name type="synonym">Acarus ricinus</name>
    <dbReference type="NCBI Taxonomy" id="34613"/>
    <lineage>
        <taxon>Eukaryota</taxon>
        <taxon>Metazoa</taxon>
        <taxon>Ecdysozoa</taxon>
        <taxon>Arthropoda</taxon>
        <taxon>Chelicerata</taxon>
        <taxon>Arachnida</taxon>
        <taxon>Acari</taxon>
        <taxon>Parasitiformes</taxon>
        <taxon>Ixodida</taxon>
        <taxon>Ixodoidea</taxon>
        <taxon>Ixodidae</taxon>
        <taxon>Ixodinae</taxon>
        <taxon>Ixodes</taxon>
    </lineage>
</organism>
<feature type="region of interest" description="Disordered" evidence="7">
    <location>
        <begin position="396"/>
        <end position="466"/>
    </location>
</feature>
<accession>A0A147BC86</accession>
<feature type="binding site" evidence="5">
    <location>
        <begin position="9"/>
        <end position="16"/>
    </location>
    <ligand>
        <name>ATP</name>
        <dbReference type="ChEBI" id="CHEBI:30616"/>
    </ligand>
</feature>
<dbReference type="FunFam" id="3.40.850.10:FF:000080">
    <property type="entry name" value="Kinesin-like protein"/>
    <property type="match status" value="1"/>
</dbReference>
<keyword evidence="4" id="KW-0963">Cytoplasm</keyword>
<dbReference type="GO" id="GO:0005524">
    <property type="term" value="F:ATP binding"/>
    <property type="evidence" value="ECO:0007669"/>
    <property type="project" value="UniProtKB-UniRule"/>
</dbReference>
<dbReference type="PROSITE" id="PS50067">
    <property type="entry name" value="KINESIN_MOTOR_2"/>
    <property type="match status" value="1"/>
</dbReference>
<dbReference type="InterPro" id="IPR036961">
    <property type="entry name" value="Kinesin_motor_dom_sf"/>
</dbReference>
<dbReference type="PROSITE" id="PS00411">
    <property type="entry name" value="KINESIN_MOTOR_1"/>
    <property type="match status" value="1"/>
</dbReference>
<dbReference type="InterPro" id="IPR001752">
    <property type="entry name" value="Kinesin_motor_dom"/>
</dbReference>
<keyword evidence="6" id="KW-0493">Microtubule</keyword>
<dbReference type="AlphaFoldDB" id="A0A147BC86"/>
<dbReference type="GO" id="GO:0005874">
    <property type="term" value="C:microtubule"/>
    <property type="evidence" value="ECO:0007669"/>
    <property type="project" value="UniProtKB-KW"/>
</dbReference>
<evidence type="ECO:0000256" key="3">
    <source>
        <dbReference type="ARBA" id="ARBA00022840"/>
    </source>
</evidence>
<comment type="similarity">
    <text evidence="5 6">Belongs to the TRAFAC class myosin-kinesin ATPase superfamily. Kinesin family.</text>
</comment>
<dbReference type="GO" id="GO:0007052">
    <property type="term" value="P:mitotic spindle organization"/>
    <property type="evidence" value="ECO:0007669"/>
    <property type="project" value="TreeGrafter"/>
</dbReference>
<dbReference type="Pfam" id="PF00225">
    <property type="entry name" value="Kinesin"/>
    <property type="match status" value="1"/>
</dbReference>
<dbReference type="PANTHER" id="PTHR47969">
    <property type="entry name" value="CHROMOSOME-ASSOCIATED KINESIN KIF4A-RELATED"/>
    <property type="match status" value="1"/>
</dbReference>
<evidence type="ECO:0000256" key="7">
    <source>
        <dbReference type="SAM" id="MobiDB-lite"/>
    </source>
</evidence>
<dbReference type="InterPro" id="IPR027640">
    <property type="entry name" value="Kinesin-like_fam"/>
</dbReference>
<dbReference type="GO" id="GO:0003777">
    <property type="term" value="F:microtubule motor activity"/>
    <property type="evidence" value="ECO:0007669"/>
    <property type="project" value="InterPro"/>
</dbReference>
<dbReference type="GO" id="GO:0007018">
    <property type="term" value="P:microtubule-based movement"/>
    <property type="evidence" value="ECO:0007669"/>
    <property type="project" value="InterPro"/>
</dbReference>
<dbReference type="SMART" id="SM00129">
    <property type="entry name" value="KISc"/>
    <property type="match status" value="1"/>
</dbReference>